<dbReference type="Gene3D" id="3.30.1490.80">
    <property type="match status" value="1"/>
</dbReference>
<reference evidence="16" key="1">
    <citation type="submission" date="2021-10" db="EMBL/GenBank/DDBJ databases">
        <title>Tropical sea cucumber genome reveals ecological adaptation and Cuvierian tubules defense mechanism.</title>
        <authorList>
            <person name="Chen T."/>
        </authorList>
    </citation>
    <scope>NUCLEOTIDE SEQUENCE</scope>
    <source>
        <strain evidence="16">Nanhai2018</strain>
        <tissue evidence="16">Muscle</tissue>
    </source>
</reference>
<evidence type="ECO:0000256" key="9">
    <source>
        <dbReference type="ARBA" id="ARBA00022840"/>
    </source>
</evidence>
<sequence>MTSLKSKELPGCVPLPIPSPQLQVLSEEAKYFACVNGFFLKMDDNSNLEAAVPGPFTLLPSPVPRHLYEKAVVNQRYINELYFKVANDYDFLWKTLKSAIAVDDFTAKQWAIFEEARKARKHKDIQLALIRADYQLDTSRGKELKLSQFEVNTIAVAMAGISSRLRKVHNVILQKLGRFRDVSRLAENNASTDFAKTLIAAWKLFNNPEAAIVMLSHEDEVNVFDHKILEQAIYELQPGLTFVRTTMTEMGKRATLTENDTLMMDDKEVAVVYYRTGYMPKHYTTDHAWKAKLMAELSNAAVCPSVGWHLAGTKKVQQELNRPGVLEKYISDPQVISEIRETCTGMYSLDQTSEGDAAAARGIAEPEKYVMKPQLEGGCK</sequence>
<dbReference type="OrthoDB" id="2020073at2759"/>
<evidence type="ECO:0000256" key="11">
    <source>
        <dbReference type="ARBA" id="ARBA00048871"/>
    </source>
</evidence>
<name>A0A9Q1HCL4_HOLLE</name>
<keyword evidence="9 12" id="KW-0067">ATP-binding</keyword>
<evidence type="ECO:0000259" key="15">
    <source>
        <dbReference type="Pfam" id="PF03199"/>
    </source>
</evidence>
<comment type="similarity">
    <text evidence="2 12">Belongs to the eukaryotic GSH synthase family.</text>
</comment>
<dbReference type="AlphaFoldDB" id="A0A9Q1HCL4"/>
<feature type="binding site" evidence="14">
    <location>
        <position position="150"/>
    </location>
    <ligand>
        <name>Mg(2+)</name>
        <dbReference type="ChEBI" id="CHEBI:18420"/>
    </ligand>
</feature>
<dbReference type="SUPFAM" id="SSF52440">
    <property type="entry name" value="PreATP-grasp domain"/>
    <property type="match status" value="1"/>
</dbReference>
<comment type="pathway">
    <text evidence="1 12">Sulfur metabolism; glutathione biosynthesis; glutathione from L-cysteine and L-glutamate: step 2/2.</text>
</comment>
<evidence type="ECO:0000313" key="16">
    <source>
        <dbReference type="EMBL" id="KAJ8041144.1"/>
    </source>
</evidence>
<dbReference type="PANTHER" id="PTHR11130:SF0">
    <property type="entry name" value="GLUTATHIONE SYNTHETASE"/>
    <property type="match status" value="1"/>
</dbReference>
<comment type="caution">
    <text evidence="16">The sequence shown here is derived from an EMBL/GenBank/DDBJ whole genome shotgun (WGS) entry which is preliminary data.</text>
</comment>
<dbReference type="Gene3D" id="3.30.1490.50">
    <property type="match status" value="1"/>
</dbReference>
<feature type="binding site" evidence="13">
    <location>
        <position position="150"/>
    </location>
    <ligand>
        <name>ATP</name>
        <dbReference type="ChEBI" id="CHEBI:30616"/>
    </ligand>
</feature>
<dbReference type="GO" id="GO:0005829">
    <property type="term" value="C:cytosol"/>
    <property type="evidence" value="ECO:0007669"/>
    <property type="project" value="TreeGrafter"/>
</dbReference>
<keyword evidence="10 12" id="KW-0460">Magnesium</keyword>
<dbReference type="PANTHER" id="PTHR11130">
    <property type="entry name" value="GLUTATHIONE SYNTHETASE"/>
    <property type="match status" value="1"/>
</dbReference>
<dbReference type="SUPFAM" id="SSF56059">
    <property type="entry name" value="Glutathione synthetase ATP-binding domain-like"/>
    <property type="match status" value="1"/>
</dbReference>
<evidence type="ECO:0000256" key="6">
    <source>
        <dbReference type="ARBA" id="ARBA00022684"/>
    </source>
</evidence>
<dbReference type="InterPro" id="IPR037013">
    <property type="entry name" value="GSH-S_sub-bd_sf"/>
</dbReference>
<protein>
    <recommendedName>
        <fullName evidence="4 12">Glutathione synthetase</fullName>
        <shortName evidence="12">GSH-S</shortName>
        <ecNumber evidence="3 12">6.3.2.3</ecNumber>
    </recommendedName>
</protein>
<gene>
    <name evidence="16" type="ORF">HOLleu_11879</name>
</gene>
<dbReference type="InterPro" id="IPR016185">
    <property type="entry name" value="PreATP-grasp_dom_sf"/>
</dbReference>
<keyword evidence="7 12" id="KW-0479">Metal-binding</keyword>
<dbReference type="GO" id="GO:0043295">
    <property type="term" value="F:glutathione binding"/>
    <property type="evidence" value="ECO:0007669"/>
    <property type="project" value="UniProtKB-UniRule"/>
</dbReference>
<dbReference type="InterPro" id="IPR004887">
    <property type="entry name" value="GSH_synth_subst-bd"/>
</dbReference>
<dbReference type="Gene3D" id="3.40.50.1760">
    <property type="entry name" value="Glutathione synthase, substrate-binding domain superfamily, eukaryotic"/>
    <property type="match status" value="1"/>
</dbReference>
<dbReference type="EMBL" id="JAIZAY010000005">
    <property type="protein sequence ID" value="KAJ8041144.1"/>
    <property type="molecule type" value="Genomic_DNA"/>
</dbReference>
<dbReference type="Pfam" id="PF03917">
    <property type="entry name" value="GSH_synth_ATP"/>
    <property type="match status" value="1"/>
</dbReference>
<accession>A0A9Q1HCL4</accession>
<evidence type="ECO:0000256" key="5">
    <source>
        <dbReference type="ARBA" id="ARBA00022598"/>
    </source>
</evidence>
<feature type="binding site" evidence="14">
    <location>
        <position position="152"/>
    </location>
    <ligand>
        <name>Mg(2+)</name>
        <dbReference type="ChEBI" id="CHEBI:18420"/>
    </ligand>
</feature>
<organism evidence="16 17">
    <name type="scientific">Holothuria leucospilota</name>
    <name type="common">Black long sea cucumber</name>
    <name type="synonym">Mertensiothuria leucospilota</name>
    <dbReference type="NCBI Taxonomy" id="206669"/>
    <lineage>
        <taxon>Eukaryota</taxon>
        <taxon>Metazoa</taxon>
        <taxon>Echinodermata</taxon>
        <taxon>Eleutherozoa</taxon>
        <taxon>Echinozoa</taxon>
        <taxon>Holothuroidea</taxon>
        <taxon>Aspidochirotacea</taxon>
        <taxon>Aspidochirotida</taxon>
        <taxon>Holothuriidae</taxon>
        <taxon>Holothuria</taxon>
    </lineage>
</organism>
<evidence type="ECO:0000256" key="3">
    <source>
        <dbReference type="ARBA" id="ARBA00012214"/>
    </source>
</evidence>
<comment type="catalytic activity">
    <reaction evidence="11">
        <text>gamma-L-glutamyl-L-cysteine + glycine + ATP = glutathione + ADP + phosphate + H(+)</text>
        <dbReference type="Rhea" id="RHEA:13557"/>
        <dbReference type="ChEBI" id="CHEBI:15378"/>
        <dbReference type="ChEBI" id="CHEBI:30616"/>
        <dbReference type="ChEBI" id="CHEBI:43474"/>
        <dbReference type="ChEBI" id="CHEBI:57305"/>
        <dbReference type="ChEBI" id="CHEBI:57925"/>
        <dbReference type="ChEBI" id="CHEBI:58173"/>
        <dbReference type="ChEBI" id="CHEBI:456216"/>
        <dbReference type="EC" id="6.3.2.3"/>
    </reaction>
    <physiologicalReaction direction="left-to-right" evidence="11">
        <dbReference type="Rhea" id="RHEA:13558"/>
    </physiologicalReaction>
</comment>
<keyword evidence="17" id="KW-1185">Reference proteome</keyword>
<feature type="binding site" evidence="13">
    <location>
        <position position="314"/>
    </location>
    <ligand>
        <name>ATP</name>
        <dbReference type="ChEBI" id="CHEBI:30616"/>
    </ligand>
</feature>
<evidence type="ECO:0000256" key="14">
    <source>
        <dbReference type="PIRSR" id="PIRSR001558-2"/>
    </source>
</evidence>
<dbReference type="GO" id="GO:0004363">
    <property type="term" value="F:glutathione synthase activity"/>
    <property type="evidence" value="ECO:0007669"/>
    <property type="project" value="UniProtKB-UniRule"/>
</dbReference>
<keyword evidence="6 12" id="KW-0317">Glutathione biosynthesis</keyword>
<evidence type="ECO:0000256" key="10">
    <source>
        <dbReference type="ARBA" id="ARBA00022842"/>
    </source>
</evidence>
<evidence type="ECO:0000256" key="12">
    <source>
        <dbReference type="PIRNR" id="PIRNR001558"/>
    </source>
</evidence>
<dbReference type="Gene3D" id="1.10.1080.10">
    <property type="entry name" value="Glutathione Synthetase, Chain A, domain 3"/>
    <property type="match status" value="1"/>
</dbReference>
<keyword evidence="5 12" id="KW-0436">Ligase</keyword>
<dbReference type="InterPro" id="IPR005615">
    <property type="entry name" value="Glutathione_synthase"/>
</dbReference>
<feature type="binding site" evidence="13">
    <location>
        <position position="131"/>
    </location>
    <ligand>
        <name>substrate</name>
    </ligand>
</feature>
<evidence type="ECO:0000256" key="2">
    <source>
        <dbReference type="ARBA" id="ARBA00010385"/>
    </source>
</evidence>
<evidence type="ECO:0000256" key="13">
    <source>
        <dbReference type="PIRSR" id="PIRSR001558-1"/>
    </source>
</evidence>
<dbReference type="GO" id="GO:0000287">
    <property type="term" value="F:magnesium ion binding"/>
    <property type="evidence" value="ECO:0007669"/>
    <property type="project" value="UniProtKB-UniRule"/>
</dbReference>
<evidence type="ECO:0000256" key="8">
    <source>
        <dbReference type="ARBA" id="ARBA00022741"/>
    </source>
</evidence>
<dbReference type="InterPro" id="IPR014709">
    <property type="entry name" value="Glutathione_synthase_C_euk"/>
</dbReference>
<evidence type="ECO:0000256" key="7">
    <source>
        <dbReference type="ARBA" id="ARBA00022723"/>
    </source>
</evidence>
<dbReference type="PIRSF" id="PIRSF001558">
    <property type="entry name" value="GSHase"/>
    <property type="match status" value="1"/>
</dbReference>
<dbReference type="InterPro" id="IPR014042">
    <property type="entry name" value="Glutathione_synthase_a-hlx"/>
</dbReference>
<dbReference type="GO" id="GO:0005524">
    <property type="term" value="F:ATP binding"/>
    <property type="evidence" value="ECO:0007669"/>
    <property type="project" value="UniProtKB-UniRule"/>
</dbReference>
<evidence type="ECO:0000256" key="4">
    <source>
        <dbReference type="ARBA" id="ARBA00020821"/>
    </source>
</evidence>
<dbReference type="Proteomes" id="UP001152320">
    <property type="component" value="Chromosome 5"/>
</dbReference>
<dbReference type="EC" id="6.3.2.3" evidence="3 12"/>
<dbReference type="Pfam" id="PF03199">
    <property type="entry name" value="GSH_synthase"/>
    <property type="match status" value="1"/>
</dbReference>
<feature type="binding site" evidence="14">
    <location>
        <position position="376"/>
    </location>
    <ligand>
        <name>Mg(2+)</name>
        <dbReference type="ChEBI" id="CHEBI:18420"/>
    </ligand>
</feature>
<proteinExistence type="inferred from homology"/>
<dbReference type="InterPro" id="IPR014049">
    <property type="entry name" value="Glutathione_synthase_N_euk"/>
</dbReference>
<feature type="domain" description="Glutathione synthase substrate-binding" evidence="15">
    <location>
        <begin position="211"/>
        <end position="311"/>
    </location>
</feature>
<keyword evidence="8 12" id="KW-0547">Nucleotide-binding</keyword>
<evidence type="ECO:0000256" key="1">
    <source>
        <dbReference type="ARBA" id="ARBA00004965"/>
    </source>
</evidence>
<comment type="cofactor">
    <cofactor evidence="12 14">
        <name>Mg(2+)</name>
        <dbReference type="ChEBI" id="CHEBI:18420"/>
    </cofactor>
    <text evidence="12 14">Binds 1 Mg(2+) ion per subunit.</text>
</comment>
<evidence type="ECO:0000313" key="17">
    <source>
        <dbReference type="Proteomes" id="UP001152320"/>
    </source>
</evidence>